<gene>
    <name evidence="1" type="ORF">WI372_13670</name>
</gene>
<reference evidence="1 2" key="1">
    <citation type="submission" date="2024-02" db="EMBL/GenBank/DDBJ databases">
        <title>A novel Gemmatimonadota bacterium.</title>
        <authorList>
            <person name="Du Z.-J."/>
            <person name="Ye Y.-Q."/>
        </authorList>
    </citation>
    <scope>NUCLEOTIDE SEQUENCE [LARGE SCALE GENOMIC DNA]</scope>
    <source>
        <strain evidence="1 2">DH-20</strain>
    </source>
</reference>
<evidence type="ECO:0000313" key="2">
    <source>
        <dbReference type="Proteomes" id="UP001484239"/>
    </source>
</evidence>
<keyword evidence="2" id="KW-1185">Reference proteome</keyword>
<comment type="caution">
    <text evidence="1">The sequence shown here is derived from an EMBL/GenBank/DDBJ whole genome shotgun (WGS) entry which is preliminary data.</text>
</comment>
<evidence type="ECO:0000313" key="1">
    <source>
        <dbReference type="EMBL" id="MEK9502036.1"/>
    </source>
</evidence>
<dbReference type="EMBL" id="JBBHLI010000009">
    <property type="protein sequence ID" value="MEK9502036.1"/>
    <property type="molecule type" value="Genomic_DNA"/>
</dbReference>
<name>A0ABU9EBF4_9BACT</name>
<proteinExistence type="predicted"/>
<dbReference type="Proteomes" id="UP001484239">
    <property type="component" value="Unassembled WGS sequence"/>
</dbReference>
<dbReference type="RefSeq" id="WP_405276851.1">
    <property type="nucleotide sequence ID" value="NZ_CP144380.1"/>
</dbReference>
<organism evidence="1 2">
    <name type="scientific">Gaopeijia maritima</name>
    <dbReference type="NCBI Taxonomy" id="3119007"/>
    <lineage>
        <taxon>Bacteria</taxon>
        <taxon>Pseudomonadati</taxon>
        <taxon>Gemmatimonadota</taxon>
        <taxon>Longimicrobiia</taxon>
        <taxon>Gaopeijiales</taxon>
        <taxon>Gaopeijiaceae</taxon>
        <taxon>Gaopeijia</taxon>
    </lineage>
</organism>
<sequence length="99" mass="11367">MNEELLTAFQRDVEADIRRMLARHGRSAVDRDVYEGLVPFYSSQVQRYVKLRIDGIEVWLFESEANFSGPTGGGEFERADYSSEAELKMAFLEALFSHL</sequence>
<protein>
    <submittedName>
        <fullName evidence="1">Uncharacterized protein</fullName>
    </submittedName>
</protein>
<accession>A0ABU9EBF4</accession>